<accession>A0A1T1GQ22</accession>
<sequence>MTLTTGGYKFPRKKTYAAGILVKLLDGNTITNAQMMAELNCPHPATAMSHLRKRCKWEDFIKDKDGPAISGMGDSTHAKKYWLDPLEILKLKASDPRVESFLKTNRKI</sequence>
<reference evidence="1 2" key="1">
    <citation type="submission" date="2017-02" db="EMBL/GenBank/DDBJ databases">
        <title>Acinetobacter sp. ANC 4945, whole genome shotgun sequencing project.</title>
        <authorList>
            <person name="Radolfova-Krizova L."/>
            <person name="Al Atrouni A."/>
            <person name="Nemec A."/>
        </authorList>
    </citation>
    <scope>NUCLEOTIDE SEQUENCE [LARGE SCALE GENOMIC DNA]</scope>
    <source>
        <strain evidence="1 2">ANC 4945</strain>
    </source>
</reference>
<dbReference type="AlphaFoldDB" id="A0A1T1GQ22"/>
<keyword evidence="2" id="KW-1185">Reference proteome</keyword>
<comment type="caution">
    <text evidence="1">The sequence shown here is derived from an EMBL/GenBank/DDBJ whole genome shotgun (WGS) entry which is preliminary data.</text>
</comment>
<dbReference type="RefSeq" id="WP_078191592.1">
    <property type="nucleotide sequence ID" value="NZ_JAMCOZ010000011.1"/>
</dbReference>
<evidence type="ECO:0000313" key="1">
    <source>
        <dbReference type="EMBL" id="OOV79656.1"/>
    </source>
</evidence>
<proteinExistence type="predicted"/>
<name>A0A1T1GQ22_9GAMM</name>
<evidence type="ECO:0000313" key="2">
    <source>
        <dbReference type="Proteomes" id="UP000191160"/>
    </source>
</evidence>
<protein>
    <submittedName>
        <fullName evidence="1">Uncharacterized protein</fullName>
    </submittedName>
</protein>
<organism evidence="1 2">
    <name type="scientific">Acinetobacter amyesii</name>
    <dbReference type="NCBI Taxonomy" id="2942470"/>
    <lineage>
        <taxon>Bacteria</taxon>
        <taxon>Pseudomonadati</taxon>
        <taxon>Pseudomonadota</taxon>
        <taxon>Gammaproteobacteria</taxon>
        <taxon>Moraxellales</taxon>
        <taxon>Moraxellaceae</taxon>
        <taxon>Acinetobacter</taxon>
    </lineage>
</organism>
<dbReference type="Proteomes" id="UP000191160">
    <property type="component" value="Unassembled WGS sequence"/>
</dbReference>
<dbReference type="EMBL" id="MVKX01000013">
    <property type="protein sequence ID" value="OOV79656.1"/>
    <property type="molecule type" value="Genomic_DNA"/>
</dbReference>
<gene>
    <name evidence="1" type="ORF">B1202_16015</name>
</gene>